<proteinExistence type="predicted"/>
<feature type="transmembrane region" description="Helical" evidence="1">
    <location>
        <begin position="82"/>
        <end position="102"/>
    </location>
</feature>
<evidence type="ECO:0000313" key="3">
    <source>
        <dbReference type="Proteomes" id="UP001374803"/>
    </source>
</evidence>
<dbReference type="InterPro" id="IPR018706">
    <property type="entry name" value="DUF2214_membrane"/>
</dbReference>
<evidence type="ECO:0000313" key="2">
    <source>
        <dbReference type="EMBL" id="WXB07888.1"/>
    </source>
</evidence>
<gene>
    <name evidence="2" type="ORF">LVJ94_11670</name>
</gene>
<sequence>MSSILAALHLLALGVGLGGVYVRGRQLRYPLDDARLRNLFAADNAWGVAAVLWLVTGLWRFLGGIEKPTGWYLHNPLFHAKLTLFILILALEAYPMTMLIKWRIRVKKNMSIDPSPLSRMRLFNRLEIASVVVIVFIATFMARGHGI</sequence>
<accession>A0ABZ2LD95</accession>
<keyword evidence="1" id="KW-1133">Transmembrane helix</keyword>
<evidence type="ECO:0000256" key="1">
    <source>
        <dbReference type="SAM" id="Phobius"/>
    </source>
</evidence>
<dbReference type="Proteomes" id="UP001374803">
    <property type="component" value="Chromosome"/>
</dbReference>
<dbReference type="Pfam" id="PF09980">
    <property type="entry name" value="DUF2214"/>
    <property type="match status" value="1"/>
</dbReference>
<keyword evidence="3" id="KW-1185">Reference proteome</keyword>
<keyword evidence="1" id="KW-0812">Transmembrane</keyword>
<name>A0ABZ2LD95_9BACT</name>
<protein>
    <submittedName>
        <fullName evidence="2">DUF2214 family protein</fullName>
    </submittedName>
</protein>
<feature type="transmembrane region" description="Helical" evidence="1">
    <location>
        <begin position="6"/>
        <end position="24"/>
    </location>
</feature>
<reference evidence="2" key="1">
    <citation type="submission" date="2021-12" db="EMBL/GenBank/DDBJ databases">
        <title>Discovery of the Pendulisporaceae a myxobacterial family with distinct sporulation behavior and unique specialized metabolism.</title>
        <authorList>
            <person name="Garcia R."/>
            <person name="Popoff A."/>
            <person name="Bader C.D."/>
            <person name="Loehr J."/>
            <person name="Walesch S."/>
            <person name="Walt C."/>
            <person name="Boldt J."/>
            <person name="Bunk B."/>
            <person name="Haeckl F.J.F.P.J."/>
            <person name="Gunesch A.P."/>
            <person name="Birkelbach J."/>
            <person name="Nuebel U."/>
            <person name="Pietschmann T."/>
            <person name="Bach T."/>
            <person name="Mueller R."/>
        </authorList>
    </citation>
    <scope>NUCLEOTIDE SEQUENCE</scope>
    <source>
        <strain evidence="2">MSr11367</strain>
    </source>
</reference>
<feature type="transmembrane region" description="Helical" evidence="1">
    <location>
        <begin position="122"/>
        <end position="142"/>
    </location>
</feature>
<dbReference type="EMBL" id="CP089983">
    <property type="protein sequence ID" value="WXB07888.1"/>
    <property type="molecule type" value="Genomic_DNA"/>
</dbReference>
<keyword evidence="1" id="KW-0472">Membrane</keyword>
<dbReference type="RefSeq" id="WP_394837556.1">
    <property type="nucleotide sequence ID" value="NZ_CP089929.1"/>
</dbReference>
<organism evidence="2 3">
    <name type="scientific">Pendulispora rubella</name>
    <dbReference type="NCBI Taxonomy" id="2741070"/>
    <lineage>
        <taxon>Bacteria</taxon>
        <taxon>Pseudomonadati</taxon>
        <taxon>Myxococcota</taxon>
        <taxon>Myxococcia</taxon>
        <taxon>Myxococcales</taxon>
        <taxon>Sorangiineae</taxon>
        <taxon>Pendulisporaceae</taxon>
        <taxon>Pendulispora</taxon>
    </lineage>
</organism>
<feature type="transmembrane region" description="Helical" evidence="1">
    <location>
        <begin position="45"/>
        <end position="62"/>
    </location>
</feature>